<dbReference type="EMBL" id="JAUSTQ010000004">
    <property type="protein sequence ID" value="MDQ0159304.1"/>
    <property type="molecule type" value="Genomic_DNA"/>
</dbReference>
<accession>A0ABT9VEI0</accession>
<dbReference type="PANTHER" id="PTHR10584:SF166">
    <property type="entry name" value="RIBOKINASE"/>
    <property type="match status" value="1"/>
</dbReference>
<protein>
    <submittedName>
        <fullName evidence="4">Fructokinase</fullName>
        <ecNumber evidence="4">2.7.1.4</ecNumber>
    </submittedName>
</protein>
<dbReference type="CDD" id="cd01166">
    <property type="entry name" value="KdgK"/>
    <property type="match status" value="1"/>
</dbReference>
<evidence type="ECO:0000313" key="5">
    <source>
        <dbReference type="Proteomes" id="UP001224359"/>
    </source>
</evidence>
<dbReference type="EC" id="2.7.1.4" evidence="4"/>
<comment type="caution">
    <text evidence="4">The sequence shown here is derived from an EMBL/GenBank/DDBJ whole genome shotgun (WGS) entry which is preliminary data.</text>
</comment>
<dbReference type="InterPro" id="IPR011611">
    <property type="entry name" value="PfkB_dom"/>
</dbReference>
<keyword evidence="2" id="KW-0418">Kinase</keyword>
<keyword evidence="1 4" id="KW-0808">Transferase</keyword>
<dbReference type="InterPro" id="IPR029056">
    <property type="entry name" value="Ribokinase-like"/>
</dbReference>
<dbReference type="Proteomes" id="UP001224359">
    <property type="component" value="Unassembled WGS sequence"/>
</dbReference>
<dbReference type="RefSeq" id="WP_306975678.1">
    <property type="nucleotide sequence ID" value="NZ_JAUSTQ010000004.1"/>
</dbReference>
<keyword evidence="5" id="KW-1185">Reference proteome</keyword>
<proteinExistence type="predicted"/>
<organism evidence="4 5">
    <name type="scientific">Alkalibacillus salilacus</name>
    <dbReference type="NCBI Taxonomy" id="284582"/>
    <lineage>
        <taxon>Bacteria</taxon>
        <taxon>Bacillati</taxon>
        <taxon>Bacillota</taxon>
        <taxon>Bacilli</taxon>
        <taxon>Bacillales</taxon>
        <taxon>Bacillaceae</taxon>
        <taxon>Alkalibacillus</taxon>
    </lineage>
</organism>
<dbReference type="Pfam" id="PF00294">
    <property type="entry name" value="PfkB"/>
    <property type="match status" value="1"/>
</dbReference>
<feature type="domain" description="Carbohydrate kinase PfkB" evidence="3">
    <location>
        <begin position="7"/>
        <end position="305"/>
    </location>
</feature>
<evidence type="ECO:0000313" key="4">
    <source>
        <dbReference type="EMBL" id="MDQ0159304.1"/>
    </source>
</evidence>
<evidence type="ECO:0000256" key="2">
    <source>
        <dbReference type="ARBA" id="ARBA00022777"/>
    </source>
</evidence>
<dbReference type="PANTHER" id="PTHR10584">
    <property type="entry name" value="SUGAR KINASE"/>
    <property type="match status" value="1"/>
</dbReference>
<evidence type="ECO:0000259" key="3">
    <source>
        <dbReference type="Pfam" id="PF00294"/>
    </source>
</evidence>
<dbReference type="PROSITE" id="PS00584">
    <property type="entry name" value="PFKB_KINASES_2"/>
    <property type="match status" value="1"/>
</dbReference>
<sequence length="318" mass="35218">MLNQNSYVLVIGDAGVDIVVHLPEFDENGKADFKEPFLLGGGTSANTAVALSRLAMSTSFLGTIGDDAQGKQVIEDFKQEGVNIDHLIVNNDLNTFSTFAFIDENGERHPYIWPKRDLAFQSLNRDQIKDNIFQNVSWVHSSGISMLENTSARQTILSLFKEAKELGLTTSFDLNLRVDDEFDPDYHQAIIETIQHSDYILGSGENEFHYLSPEQHWLDTIKQLVSANQTFIARMGDQGSLAVQQSNTIEASGFPIQVVDTLGAGDIFNAGFIYACMKGYSTEESLKYANATAAFSVNKEGARSSPTIDELEKFLSTY</sequence>
<gene>
    <name evidence="4" type="ORF">J2S77_001268</name>
</gene>
<dbReference type="Gene3D" id="3.40.1190.20">
    <property type="match status" value="1"/>
</dbReference>
<evidence type="ECO:0000256" key="1">
    <source>
        <dbReference type="ARBA" id="ARBA00022679"/>
    </source>
</evidence>
<dbReference type="SUPFAM" id="SSF53613">
    <property type="entry name" value="Ribokinase-like"/>
    <property type="match status" value="1"/>
</dbReference>
<name>A0ABT9VEI0_9BACI</name>
<dbReference type="GO" id="GO:0008865">
    <property type="term" value="F:fructokinase activity"/>
    <property type="evidence" value="ECO:0007669"/>
    <property type="project" value="UniProtKB-EC"/>
</dbReference>
<reference evidence="4 5" key="1">
    <citation type="submission" date="2023-07" db="EMBL/GenBank/DDBJ databases">
        <title>Genomic Encyclopedia of Type Strains, Phase IV (KMG-IV): sequencing the most valuable type-strain genomes for metagenomic binning, comparative biology and taxonomic classification.</title>
        <authorList>
            <person name="Goeker M."/>
        </authorList>
    </citation>
    <scope>NUCLEOTIDE SEQUENCE [LARGE SCALE GENOMIC DNA]</scope>
    <source>
        <strain evidence="4 5">DSM 16460</strain>
    </source>
</reference>
<dbReference type="InterPro" id="IPR002173">
    <property type="entry name" value="Carboh/pur_kinase_PfkB_CS"/>
</dbReference>